<dbReference type="OrthoDB" id="2238745at2759"/>
<dbReference type="EMBL" id="PVQB02000186">
    <property type="protein sequence ID" value="KAF4341633.1"/>
    <property type="molecule type" value="Genomic_DNA"/>
</dbReference>
<dbReference type="PANTHER" id="PTHR11188:SF174">
    <property type="entry name" value="ARRESTIN-RELATED TRAFFICKING ADAPTER 10-RELATED"/>
    <property type="match status" value="1"/>
</dbReference>
<evidence type="ECO:0000313" key="2">
    <source>
        <dbReference type="EMBL" id="KAF4341633.1"/>
    </source>
</evidence>
<organism evidence="2 3">
    <name type="scientific">Fusarium beomiforme</name>
    <dbReference type="NCBI Taxonomy" id="44412"/>
    <lineage>
        <taxon>Eukaryota</taxon>
        <taxon>Fungi</taxon>
        <taxon>Dikarya</taxon>
        <taxon>Ascomycota</taxon>
        <taxon>Pezizomycotina</taxon>
        <taxon>Sordariomycetes</taxon>
        <taxon>Hypocreomycetidae</taxon>
        <taxon>Hypocreales</taxon>
        <taxon>Nectriaceae</taxon>
        <taxon>Fusarium</taxon>
        <taxon>Fusarium burgessii species complex</taxon>
    </lineage>
</organism>
<gene>
    <name evidence="2" type="ORF">FBEOM_4428</name>
</gene>
<evidence type="ECO:0000256" key="1">
    <source>
        <dbReference type="SAM" id="MobiDB-lite"/>
    </source>
</evidence>
<proteinExistence type="predicted"/>
<name>A0A9P5AN65_9HYPO</name>
<dbReference type="AlphaFoldDB" id="A0A9P5AN65"/>
<dbReference type="InterPro" id="IPR050357">
    <property type="entry name" value="Arrestin_domain-protein"/>
</dbReference>
<feature type="compositionally biased region" description="Basic and acidic residues" evidence="1">
    <location>
        <begin position="261"/>
        <end position="273"/>
    </location>
</feature>
<evidence type="ECO:0000313" key="3">
    <source>
        <dbReference type="Proteomes" id="UP000730481"/>
    </source>
</evidence>
<dbReference type="GO" id="GO:0031625">
    <property type="term" value="F:ubiquitin protein ligase binding"/>
    <property type="evidence" value="ECO:0007669"/>
    <property type="project" value="TreeGrafter"/>
</dbReference>
<reference evidence="2" key="2">
    <citation type="submission" date="2020-02" db="EMBL/GenBank/DDBJ databases">
        <title>Identification and distribution of gene clusters putatively required for synthesis of sphingolipid metabolism inhibitors in phylogenetically diverse species of the filamentous fungus Fusarium.</title>
        <authorList>
            <person name="Kim H.-S."/>
            <person name="Busman M."/>
            <person name="Brown D.W."/>
            <person name="Divon H."/>
            <person name="Uhlig S."/>
            <person name="Proctor R.H."/>
        </authorList>
    </citation>
    <scope>NUCLEOTIDE SEQUENCE</scope>
    <source>
        <strain evidence="2">NRRL 25174</strain>
    </source>
</reference>
<comment type="caution">
    <text evidence="2">The sequence shown here is derived from an EMBL/GenBank/DDBJ whole genome shotgun (WGS) entry which is preliminary data.</text>
</comment>
<dbReference type="GO" id="GO:0070086">
    <property type="term" value="P:ubiquitin-dependent endocytosis"/>
    <property type="evidence" value="ECO:0007669"/>
    <property type="project" value="TreeGrafter"/>
</dbReference>
<dbReference type="GO" id="GO:0005829">
    <property type="term" value="C:cytosol"/>
    <property type="evidence" value="ECO:0007669"/>
    <property type="project" value="TreeGrafter"/>
</dbReference>
<reference evidence="2" key="1">
    <citation type="journal article" date="2017" name="Mycologia">
        <title>Fusarium algeriense, sp. nov., a novel toxigenic crown rot pathogen of durum wheat from Algeria is nested in the Fusarium burgessii species complex.</title>
        <authorList>
            <person name="Laraba I."/>
            <person name="Keddad A."/>
            <person name="Boureghda H."/>
            <person name="Abdallah N."/>
            <person name="Vaughan M.M."/>
            <person name="Proctor R.H."/>
            <person name="Busman M."/>
            <person name="O'Donnell K."/>
        </authorList>
    </citation>
    <scope>NUCLEOTIDE SEQUENCE</scope>
    <source>
        <strain evidence="2">NRRL 25174</strain>
    </source>
</reference>
<feature type="region of interest" description="Disordered" evidence="1">
    <location>
        <begin position="253"/>
        <end position="286"/>
    </location>
</feature>
<protein>
    <submittedName>
        <fullName evidence="2">Arrestin domain protein</fullName>
    </submittedName>
</protein>
<keyword evidence="3" id="KW-1185">Reference proteome</keyword>
<accession>A0A9P5AN65</accession>
<sequence length="331" mass="36725">MIPIVLKLSPLDKVQMHGLKVFVTESIEYWSNDRKTTRKTPIRTVLLLNKIARKACFPPWATSGLITVRDSEFTSEPRGEGRDMVAEQRSAEASAGAAAVQPVTETQENILGYSARGLQSFSGTTEIEVVVQIPTCKMMARNEDLRLHPKCIWKNVSASHWIKVILHISRLDVDDPTAKKRLYFDATINSPITLLDCRANQANMNLPSYTDESCQFVTCQTTCGCPDASTIPTKKSPRHAIGALAAHHFVNDQQSAPPAIDPERPTQLLRDRNSNLPSFDNDIAPPPIPELIDDVSPPHYDDIVGGTNVNGLADYFSRLADYGLDRTLQFQ</sequence>
<dbReference type="Proteomes" id="UP000730481">
    <property type="component" value="Unassembled WGS sequence"/>
</dbReference>
<dbReference type="GO" id="GO:0030674">
    <property type="term" value="F:protein-macromolecule adaptor activity"/>
    <property type="evidence" value="ECO:0007669"/>
    <property type="project" value="TreeGrafter"/>
</dbReference>
<dbReference type="PANTHER" id="PTHR11188">
    <property type="entry name" value="ARRESTIN DOMAIN CONTAINING PROTEIN"/>
    <property type="match status" value="1"/>
</dbReference>